<protein>
    <submittedName>
        <fullName evidence="5">HpcH/HpaI aldolase</fullName>
    </submittedName>
</protein>
<feature type="domain" description="HpcH/HpaI aldolase/citrate lyase" evidence="4">
    <location>
        <begin position="24"/>
        <end position="248"/>
    </location>
</feature>
<evidence type="ECO:0000256" key="1">
    <source>
        <dbReference type="ARBA" id="ARBA00005568"/>
    </source>
</evidence>
<evidence type="ECO:0000313" key="5">
    <source>
        <dbReference type="EMBL" id="ABB40478.1"/>
    </source>
</evidence>
<name>Q30V18_OLEA2</name>
<evidence type="ECO:0000256" key="3">
    <source>
        <dbReference type="ARBA" id="ARBA00023239"/>
    </source>
</evidence>
<dbReference type="AlphaFoldDB" id="Q30V18"/>
<dbReference type="EMBL" id="CP000112">
    <property type="protein sequence ID" value="ABB40478.1"/>
    <property type="molecule type" value="Genomic_DNA"/>
</dbReference>
<dbReference type="GO" id="GO:0016832">
    <property type="term" value="F:aldehyde-lyase activity"/>
    <property type="evidence" value="ECO:0007669"/>
    <property type="project" value="TreeGrafter"/>
</dbReference>
<dbReference type="InterPro" id="IPR015813">
    <property type="entry name" value="Pyrv/PenolPyrv_kinase-like_dom"/>
</dbReference>
<dbReference type="HOGENOM" id="CLU_059964_4_1_7"/>
<dbReference type="InterPro" id="IPR040442">
    <property type="entry name" value="Pyrv_kinase-like_dom_sf"/>
</dbReference>
<comment type="similarity">
    <text evidence="1">Belongs to the HpcH/HpaI aldolase family.</text>
</comment>
<evidence type="ECO:0000256" key="2">
    <source>
        <dbReference type="ARBA" id="ARBA00022723"/>
    </source>
</evidence>
<dbReference type="eggNOG" id="COG3836">
    <property type="taxonomic scope" value="Bacteria"/>
</dbReference>
<dbReference type="InterPro" id="IPR050251">
    <property type="entry name" value="HpcH-HpaI_aldolase"/>
</dbReference>
<accession>Q30V18</accession>
<reference evidence="5 6" key="1">
    <citation type="journal article" date="2011" name="J. Bacteriol.">
        <title>Complete genome sequence and updated annotation of Desulfovibrio alaskensis G20.</title>
        <authorList>
            <person name="Hauser L.J."/>
            <person name="Land M.L."/>
            <person name="Brown S.D."/>
            <person name="Larimer F."/>
            <person name="Keller K.L."/>
            <person name="Rapp-Giles B.J."/>
            <person name="Price M.N."/>
            <person name="Lin M."/>
            <person name="Bruce D.C."/>
            <person name="Detter J.C."/>
            <person name="Tapia R."/>
            <person name="Han C.S."/>
            <person name="Goodwin L.A."/>
            <person name="Cheng J.F."/>
            <person name="Pitluck S."/>
            <person name="Copeland A."/>
            <person name="Lucas S."/>
            <person name="Nolan M."/>
            <person name="Lapidus A.L."/>
            <person name="Palumbo A.V."/>
            <person name="Wall J.D."/>
        </authorList>
    </citation>
    <scope>NUCLEOTIDE SEQUENCE [LARGE SCALE GENOMIC DNA]</scope>
    <source>
        <strain evidence="6">ATCC BAA 1058 / DSM 17464 / G20</strain>
    </source>
</reference>
<dbReference type="InterPro" id="IPR005000">
    <property type="entry name" value="Aldolase/citrate-lyase_domain"/>
</dbReference>
<dbReference type="PANTHER" id="PTHR30502:SF0">
    <property type="entry name" value="PHOSPHOENOLPYRUVATE CARBOXYLASE FAMILY PROTEIN"/>
    <property type="match status" value="1"/>
</dbReference>
<dbReference type="GO" id="GO:0046872">
    <property type="term" value="F:metal ion binding"/>
    <property type="evidence" value="ECO:0007669"/>
    <property type="project" value="UniProtKB-KW"/>
</dbReference>
<keyword evidence="3" id="KW-0456">Lyase</keyword>
<sequence>MTEQTMHTAQSIRETMQRGLPSVGTWLQLPSADVAEILGAAGYQWVAADLEHGAFSRSQLPDVFRAVSLGGTAPFARVAHCDMTGIKAALDSGAQGLIFPMIETRAQLDEAISWALYPPAGTRGVGFCRGNLYGRNFDHGMAQAAETVFVAQIEHIRAVENIDDILSHPRLDAIMVGPYDLSGSMDCTGDFAHPQFAAALARIESAAKARQIPMGLHIVSPDPAELARRTAQGYRFIAYGLDAVFLWNAAQNPAAAPR</sequence>
<dbReference type="Proteomes" id="UP000002710">
    <property type="component" value="Chromosome"/>
</dbReference>
<dbReference type="GO" id="GO:0005737">
    <property type="term" value="C:cytoplasm"/>
    <property type="evidence" value="ECO:0007669"/>
    <property type="project" value="TreeGrafter"/>
</dbReference>
<gene>
    <name evidence="5" type="ordered locus">Dde_3685</name>
</gene>
<dbReference type="SMR" id="Q30V18"/>
<organism evidence="5 6">
    <name type="scientific">Oleidesulfovibrio alaskensis (strain ATCC BAA-1058 / DSM 17464 / G20)</name>
    <name type="common">Desulfovibrio alaskensis</name>
    <dbReference type="NCBI Taxonomy" id="207559"/>
    <lineage>
        <taxon>Bacteria</taxon>
        <taxon>Pseudomonadati</taxon>
        <taxon>Thermodesulfobacteriota</taxon>
        <taxon>Desulfovibrionia</taxon>
        <taxon>Desulfovibrionales</taxon>
        <taxon>Desulfovibrionaceae</taxon>
        <taxon>Oleidesulfovibrio</taxon>
    </lineage>
</organism>
<dbReference type="PANTHER" id="PTHR30502">
    <property type="entry name" value="2-KETO-3-DEOXY-L-RHAMNONATE ALDOLASE"/>
    <property type="match status" value="1"/>
</dbReference>
<keyword evidence="6" id="KW-1185">Reference proteome</keyword>
<keyword evidence="2" id="KW-0479">Metal-binding</keyword>
<dbReference type="KEGG" id="dde:Dde_3685"/>
<dbReference type="Pfam" id="PF03328">
    <property type="entry name" value="HpcH_HpaI"/>
    <property type="match status" value="1"/>
</dbReference>
<dbReference type="Gene3D" id="3.20.20.60">
    <property type="entry name" value="Phosphoenolpyruvate-binding domains"/>
    <property type="match status" value="1"/>
</dbReference>
<proteinExistence type="inferred from homology"/>
<evidence type="ECO:0000259" key="4">
    <source>
        <dbReference type="Pfam" id="PF03328"/>
    </source>
</evidence>
<evidence type="ECO:0000313" key="6">
    <source>
        <dbReference type="Proteomes" id="UP000002710"/>
    </source>
</evidence>
<dbReference type="SUPFAM" id="SSF51621">
    <property type="entry name" value="Phosphoenolpyruvate/pyruvate domain"/>
    <property type="match status" value="1"/>
</dbReference>
<dbReference type="STRING" id="207559.Dde_3685"/>